<dbReference type="Proteomes" id="UP001215280">
    <property type="component" value="Unassembled WGS sequence"/>
</dbReference>
<keyword evidence="2" id="KW-0521">NADP</keyword>
<proteinExistence type="inferred from homology"/>
<comment type="caution">
    <text evidence="4">The sequence shown here is derived from an EMBL/GenBank/DDBJ whole genome shotgun (WGS) entry which is preliminary data.</text>
</comment>
<dbReference type="AlphaFoldDB" id="A0AAD7MYB9"/>
<organism evidence="4 5">
    <name type="scientific">Mycena maculata</name>
    <dbReference type="NCBI Taxonomy" id="230809"/>
    <lineage>
        <taxon>Eukaryota</taxon>
        <taxon>Fungi</taxon>
        <taxon>Dikarya</taxon>
        <taxon>Basidiomycota</taxon>
        <taxon>Agaricomycotina</taxon>
        <taxon>Agaricomycetes</taxon>
        <taxon>Agaricomycetidae</taxon>
        <taxon>Agaricales</taxon>
        <taxon>Marasmiineae</taxon>
        <taxon>Mycenaceae</taxon>
        <taxon>Mycena</taxon>
    </lineage>
</organism>
<dbReference type="Gene3D" id="3.40.50.720">
    <property type="entry name" value="NAD(P)-binding Rossmann-like Domain"/>
    <property type="match status" value="1"/>
</dbReference>
<dbReference type="SUPFAM" id="SSF51735">
    <property type="entry name" value="NAD(P)-binding Rossmann-fold domains"/>
    <property type="match status" value="1"/>
</dbReference>
<dbReference type="InterPro" id="IPR036291">
    <property type="entry name" value="NAD(P)-bd_dom_sf"/>
</dbReference>
<evidence type="ECO:0000256" key="3">
    <source>
        <dbReference type="ARBA" id="ARBA00023002"/>
    </source>
</evidence>
<dbReference type="Pfam" id="PF00106">
    <property type="entry name" value="adh_short"/>
    <property type="match status" value="1"/>
</dbReference>
<dbReference type="EMBL" id="JARJLG010000143">
    <property type="protein sequence ID" value="KAJ7737407.1"/>
    <property type="molecule type" value="Genomic_DNA"/>
</dbReference>
<evidence type="ECO:0000313" key="4">
    <source>
        <dbReference type="EMBL" id="KAJ7737407.1"/>
    </source>
</evidence>
<evidence type="ECO:0000256" key="1">
    <source>
        <dbReference type="ARBA" id="ARBA00006484"/>
    </source>
</evidence>
<dbReference type="PRINTS" id="PR00081">
    <property type="entry name" value="GDHRDH"/>
</dbReference>
<dbReference type="PANTHER" id="PTHR24320:SF236">
    <property type="entry name" value="SHORT-CHAIN DEHYDROGENASE-RELATED"/>
    <property type="match status" value="1"/>
</dbReference>
<name>A0AAD7MYB9_9AGAR</name>
<dbReference type="GO" id="GO:0016491">
    <property type="term" value="F:oxidoreductase activity"/>
    <property type="evidence" value="ECO:0007669"/>
    <property type="project" value="UniProtKB-KW"/>
</dbReference>
<reference evidence="4" key="1">
    <citation type="submission" date="2023-03" db="EMBL/GenBank/DDBJ databases">
        <title>Massive genome expansion in bonnet fungi (Mycena s.s.) driven by repeated elements and novel gene families across ecological guilds.</title>
        <authorList>
            <consortium name="Lawrence Berkeley National Laboratory"/>
            <person name="Harder C.B."/>
            <person name="Miyauchi S."/>
            <person name="Viragh M."/>
            <person name="Kuo A."/>
            <person name="Thoen E."/>
            <person name="Andreopoulos B."/>
            <person name="Lu D."/>
            <person name="Skrede I."/>
            <person name="Drula E."/>
            <person name="Henrissat B."/>
            <person name="Morin E."/>
            <person name="Kohler A."/>
            <person name="Barry K."/>
            <person name="LaButti K."/>
            <person name="Morin E."/>
            <person name="Salamov A."/>
            <person name="Lipzen A."/>
            <person name="Mereny Z."/>
            <person name="Hegedus B."/>
            <person name="Baldrian P."/>
            <person name="Stursova M."/>
            <person name="Weitz H."/>
            <person name="Taylor A."/>
            <person name="Grigoriev I.V."/>
            <person name="Nagy L.G."/>
            <person name="Martin F."/>
            <person name="Kauserud H."/>
        </authorList>
    </citation>
    <scope>NUCLEOTIDE SEQUENCE</scope>
    <source>
        <strain evidence="4">CBHHK188m</strain>
    </source>
</reference>
<keyword evidence="5" id="KW-1185">Reference proteome</keyword>
<evidence type="ECO:0000313" key="5">
    <source>
        <dbReference type="Proteomes" id="UP001215280"/>
    </source>
</evidence>
<keyword evidence="3" id="KW-0560">Oxidoreductase</keyword>
<protein>
    <submittedName>
        <fullName evidence="4">NAD-P-binding protein</fullName>
    </submittedName>
</protein>
<dbReference type="InterPro" id="IPR002347">
    <property type="entry name" value="SDR_fam"/>
</dbReference>
<comment type="similarity">
    <text evidence="1">Belongs to the short-chain dehydrogenases/reductases (SDR) family.</text>
</comment>
<sequence length="312" mass="34236">MGPTWSMFFPPKPEWSVNEIPDLTGQVMIVTGGNTGIGKETVKVLLQHNAKVYIAGRTESRVMEAIKDLEAQTGKTAEFIRLDLADLNSVKQAAEEFKQKETQLNVLFNNGGVMWPPLDQLTSQNIDLVFGTNVLGHFYFTKLLLPTLLATAAAGNTARIINTSSSGAFYHPQKDGINYNTLLDGPARTKAGAPYLYCQSKLGNIFVSNELARRYGDQGILSISLNPGNLRTELARHEKSQIKRKLISMLCYPVPMGALTQLWAGTTKEAASHNGGFLQPWARIGTPPSSSTDPAACKALWNWLEEQVARVE</sequence>
<gene>
    <name evidence="4" type="ORF">DFH07DRAFT_842111</name>
</gene>
<evidence type="ECO:0000256" key="2">
    <source>
        <dbReference type="ARBA" id="ARBA00022857"/>
    </source>
</evidence>
<dbReference type="PANTHER" id="PTHR24320">
    <property type="entry name" value="RETINOL DEHYDROGENASE"/>
    <property type="match status" value="1"/>
</dbReference>
<accession>A0AAD7MYB9</accession>